<evidence type="ECO:0000313" key="5">
    <source>
        <dbReference type="Proteomes" id="UP000238823"/>
    </source>
</evidence>
<dbReference type="AlphaFoldDB" id="A0A2S9YNS6"/>
<accession>A0A2S9YNS6</accession>
<dbReference type="InterPro" id="IPR007372">
    <property type="entry name" value="Lipid/polyisoprenoid-bd_YceI"/>
</dbReference>
<evidence type="ECO:0000256" key="2">
    <source>
        <dbReference type="SAM" id="SignalP"/>
    </source>
</evidence>
<comment type="caution">
    <text evidence="4">The sequence shown here is derived from an EMBL/GenBank/DDBJ whole genome shotgun (WGS) entry which is preliminary data.</text>
</comment>
<evidence type="ECO:0000313" key="4">
    <source>
        <dbReference type="EMBL" id="PRQ06751.1"/>
    </source>
</evidence>
<feature type="region of interest" description="Disordered" evidence="1">
    <location>
        <begin position="32"/>
        <end position="57"/>
    </location>
</feature>
<name>A0A2S9YNS6_9BACT</name>
<dbReference type="InterPro" id="IPR036761">
    <property type="entry name" value="TTHA0802/YceI-like_sf"/>
</dbReference>
<sequence length="223" mass="23628">MTTQRFRTILSPRNLALALALTSLAACKSEIDEKPKAKVEDAEKAPEKAPDKPDGAEATEAKTLALVTEGSSVGFIGAKLTGDHKGSFDKFEGNAQVEGGKLSSLEVTIEVGSMTTDAADLTGHLTSADFFNIAEHPQAKFTSLSITEKSGEGGATHEIAGNLELKGQAKKVTFPATLEVSDAGVHGKAEFSIDRKLWGIDYPGKPDDLIKDEVALLLDLNFK</sequence>
<keyword evidence="2" id="KW-0732">Signal</keyword>
<dbReference type="EMBL" id="PVNL01000069">
    <property type="protein sequence ID" value="PRQ06751.1"/>
    <property type="molecule type" value="Genomic_DNA"/>
</dbReference>
<dbReference type="Gene3D" id="2.40.128.110">
    <property type="entry name" value="Lipid/polyisoprenoid-binding, YceI-like"/>
    <property type="match status" value="1"/>
</dbReference>
<dbReference type="Proteomes" id="UP000238823">
    <property type="component" value="Unassembled WGS sequence"/>
</dbReference>
<dbReference type="SUPFAM" id="SSF101874">
    <property type="entry name" value="YceI-like"/>
    <property type="match status" value="1"/>
</dbReference>
<protein>
    <recommendedName>
        <fullName evidence="3">Lipid/polyisoprenoid-binding YceI-like domain-containing protein</fullName>
    </recommendedName>
</protein>
<dbReference type="OrthoDB" id="9811006at2"/>
<dbReference type="Pfam" id="PF04264">
    <property type="entry name" value="YceI"/>
    <property type="match status" value="1"/>
</dbReference>
<feature type="signal peptide" evidence="2">
    <location>
        <begin position="1"/>
        <end position="25"/>
    </location>
</feature>
<feature type="compositionally biased region" description="Basic and acidic residues" evidence="1">
    <location>
        <begin position="32"/>
        <end position="55"/>
    </location>
</feature>
<reference evidence="4 5" key="1">
    <citation type="submission" date="2018-03" db="EMBL/GenBank/DDBJ databases">
        <title>Draft Genome Sequences of the Obligatory Marine Myxobacteria Enhygromyxa salina SWB007.</title>
        <authorList>
            <person name="Poehlein A."/>
            <person name="Moghaddam J.A."/>
            <person name="Harms H."/>
            <person name="Alanjari M."/>
            <person name="Koenig G.M."/>
            <person name="Daniel R."/>
            <person name="Schaeberle T.F."/>
        </authorList>
    </citation>
    <scope>NUCLEOTIDE SEQUENCE [LARGE SCALE GENOMIC DNA]</scope>
    <source>
        <strain evidence="4 5">SWB007</strain>
    </source>
</reference>
<gene>
    <name evidence="4" type="ORF">ENSA7_36270</name>
</gene>
<evidence type="ECO:0000259" key="3">
    <source>
        <dbReference type="SMART" id="SM00867"/>
    </source>
</evidence>
<feature type="chain" id="PRO_5015559965" description="Lipid/polyisoprenoid-binding YceI-like domain-containing protein" evidence="2">
    <location>
        <begin position="26"/>
        <end position="223"/>
    </location>
</feature>
<dbReference type="RefSeq" id="WP_106090595.1">
    <property type="nucleotide sequence ID" value="NZ_PVNL01000069.1"/>
</dbReference>
<proteinExistence type="predicted"/>
<dbReference type="PROSITE" id="PS51257">
    <property type="entry name" value="PROKAR_LIPOPROTEIN"/>
    <property type="match status" value="1"/>
</dbReference>
<feature type="domain" description="Lipid/polyisoprenoid-binding YceI-like" evidence="3">
    <location>
        <begin position="63"/>
        <end position="223"/>
    </location>
</feature>
<evidence type="ECO:0000256" key="1">
    <source>
        <dbReference type="SAM" id="MobiDB-lite"/>
    </source>
</evidence>
<dbReference type="PANTHER" id="PTHR34406">
    <property type="entry name" value="PROTEIN YCEI"/>
    <property type="match status" value="1"/>
</dbReference>
<dbReference type="PANTHER" id="PTHR34406:SF1">
    <property type="entry name" value="PROTEIN YCEI"/>
    <property type="match status" value="1"/>
</dbReference>
<organism evidence="4 5">
    <name type="scientific">Enhygromyxa salina</name>
    <dbReference type="NCBI Taxonomy" id="215803"/>
    <lineage>
        <taxon>Bacteria</taxon>
        <taxon>Pseudomonadati</taxon>
        <taxon>Myxococcota</taxon>
        <taxon>Polyangia</taxon>
        <taxon>Nannocystales</taxon>
        <taxon>Nannocystaceae</taxon>
        <taxon>Enhygromyxa</taxon>
    </lineage>
</organism>
<dbReference type="SMART" id="SM00867">
    <property type="entry name" value="YceI"/>
    <property type="match status" value="1"/>
</dbReference>